<dbReference type="SUPFAM" id="SSF49464">
    <property type="entry name" value="Carboxypeptidase regulatory domain-like"/>
    <property type="match status" value="1"/>
</dbReference>
<proteinExistence type="predicted"/>
<gene>
    <name evidence="1" type="ORF">SAMN05421761_10128</name>
</gene>
<evidence type="ECO:0000313" key="2">
    <source>
        <dbReference type="Proteomes" id="UP000186026"/>
    </source>
</evidence>
<dbReference type="EMBL" id="FTOP01000001">
    <property type="protein sequence ID" value="SIS49026.1"/>
    <property type="molecule type" value="Genomic_DNA"/>
</dbReference>
<organism evidence="1 2">
    <name type="scientific">Belliella pelovolcani</name>
    <dbReference type="NCBI Taxonomy" id="529505"/>
    <lineage>
        <taxon>Bacteria</taxon>
        <taxon>Pseudomonadati</taxon>
        <taxon>Bacteroidota</taxon>
        <taxon>Cytophagia</taxon>
        <taxon>Cytophagales</taxon>
        <taxon>Cyclobacteriaceae</taxon>
        <taxon>Belliella</taxon>
    </lineage>
</organism>
<evidence type="ECO:0000313" key="1">
    <source>
        <dbReference type="EMBL" id="SIS49026.1"/>
    </source>
</evidence>
<dbReference type="Proteomes" id="UP000186026">
    <property type="component" value="Unassembled WGS sequence"/>
</dbReference>
<dbReference type="Pfam" id="PF13715">
    <property type="entry name" value="CarbopepD_reg_2"/>
    <property type="match status" value="1"/>
</dbReference>
<accession>A0A1N7JIE5</accession>
<reference evidence="2" key="1">
    <citation type="submission" date="2017-01" db="EMBL/GenBank/DDBJ databases">
        <authorList>
            <person name="Varghese N."/>
            <person name="Submissions S."/>
        </authorList>
    </citation>
    <scope>NUCLEOTIDE SEQUENCE [LARGE SCALE GENOMIC DNA]</scope>
    <source>
        <strain evidence="2">DSM 46698</strain>
    </source>
</reference>
<dbReference type="RefSeq" id="WP_139325465.1">
    <property type="nucleotide sequence ID" value="NZ_FTOP01000001.1"/>
</dbReference>
<sequence>MRSFFTLLGLMLFCWGAIGQTYTFAVKRAADAAPVSYAHIQIGNSLQGVVTNVDGMGSLTIPSKYSDEEIKVSFMGYEVKTLQISQLKRDQINEVLLEENDIELSGVSVVDIGISPSDFYLKTMEMVEKTFYTKSYTGLASYSERVIEDGEPTFNYEMEILYDAQGFRRATGKNQFVNNDDVYFKKLINVDGEQKYSYAKAGELVGFDFQFGPPDQQHDAFIDEFLSKKNWFERLTLYMPEINATSNWIFEDLLEKDGEKFVKLARRGSQSEIVYLVNIDSYHVNSIQAKILKVPSTHRNVMEFYLNGELDFRIDYFKVDGLSYVKQVEIIELKRIGNSPELGTKMIKGKLVFQEHTNEKPDKKKKVGIDFIDAVVMKKGD</sequence>
<keyword evidence="2" id="KW-1185">Reference proteome</keyword>
<dbReference type="InterPro" id="IPR008969">
    <property type="entry name" value="CarboxyPept-like_regulatory"/>
</dbReference>
<dbReference type="STRING" id="529505.SAMN05421761_10128"/>
<name>A0A1N7JIE5_9BACT</name>
<dbReference type="AlphaFoldDB" id="A0A1N7JIE5"/>
<protein>
    <submittedName>
        <fullName evidence="1">CarboxypepD_reg-like domain-containing protein</fullName>
    </submittedName>
</protein>
<dbReference type="OrthoDB" id="824464at2"/>